<sequence>MSALDRRMHPKNAVLRHCRRDGNGVARLIVDKTHPFFFDHPLDHVPGLLLLEGAVQAAQARVTAPSFVSAILADFKQYTFIDKDILLHTTVAKDSGSVICTTEFEQDSVVRASIRVTLTPTLQEIDQTSSIPLCAMSSLDDMLPCTSRSLNKQRPENVLITTPVLTDQRVTAQLLPLSDKCLFSDSAETVHPLYLLEAFMQVQRFLNAHHDGDKRIRDILTGVSFDQSAPITNFDDGVALDGAREFVGTGKNRLARSAWLTSGGRRFAKCSIRTAQVATKTKSKTEEPQPV</sequence>
<gene>
    <name evidence="2" type="ORF">SAMN04488002_1278</name>
</gene>
<evidence type="ECO:0000313" key="3">
    <source>
        <dbReference type="Proteomes" id="UP000199658"/>
    </source>
</evidence>
<dbReference type="OrthoDB" id="7842431at2"/>
<dbReference type="EMBL" id="FOYO01000001">
    <property type="protein sequence ID" value="SFR40185.1"/>
    <property type="molecule type" value="Genomic_DNA"/>
</dbReference>
<protein>
    <submittedName>
        <fullName evidence="2">A-factor biosynthesis hotdog domain-containing protein</fullName>
    </submittedName>
</protein>
<evidence type="ECO:0000259" key="1">
    <source>
        <dbReference type="Pfam" id="PF03756"/>
    </source>
</evidence>
<feature type="domain" description="A-factor biosynthesis hotdog" evidence="1">
    <location>
        <begin position="7"/>
        <end position="66"/>
    </location>
</feature>
<keyword evidence="3" id="KW-1185">Reference proteome</keyword>
<dbReference type="InterPro" id="IPR005509">
    <property type="entry name" value="AfsA_hotdog_dom"/>
</dbReference>
<name>A0A1I6GDB9_9RHOB</name>
<dbReference type="Proteomes" id="UP000199658">
    <property type="component" value="Unassembled WGS sequence"/>
</dbReference>
<dbReference type="AlphaFoldDB" id="A0A1I6GDB9"/>
<proteinExistence type="predicted"/>
<evidence type="ECO:0000313" key="2">
    <source>
        <dbReference type="EMBL" id="SFR40185.1"/>
    </source>
</evidence>
<accession>A0A1I6GDB9</accession>
<dbReference type="RefSeq" id="WP_090213921.1">
    <property type="nucleotide sequence ID" value="NZ_FOYO01000001.1"/>
</dbReference>
<dbReference type="Pfam" id="PF03756">
    <property type="entry name" value="AfsA"/>
    <property type="match status" value="1"/>
</dbReference>
<organism evidence="2 3">
    <name type="scientific">Litoreibacter janthinus</name>
    <dbReference type="NCBI Taxonomy" id="670154"/>
    <lineage>
        <taxon>Bacteria</taxon>
        <taxon>Pseudomonadati</taxon>
        <taxon>Pseudomonadota</taxon>
        <taxon>Alphaproteobacteria</taxon>
        <taxon>Rhodobacterales</taxon>
        <taxon>Roseobacteraceae</taxon>
        <taxon>Litoreibacter</taxon>
    </lineage>
</organism>
<reference evidence="3" key="1">
    <citation type="submission" date="2016-10" db="EMBL/GenBank/DDBJ databases">
        <authorList>
            <person name="Varghese N."/>
            <person name="Submissions S."/>
        </authorList>
    </citation>
    <scope>NUCLEOTIDE SEQUENCE [LARGE SCALE GENOMIC DNA]</scope>
    <source>
        <strain evidence="3">DSM 26921</strain>
    </source>
</reference>
<dbReference type="STRING" id="670154.SAMN04488002_1278"/>